<dbReference type="AlphaFoldDB" id="A0AAW3ATV6"/>
<accession>A0AAW3ATV6</accession>
<comment type="caution">
    <text evidence="1">The sequence shown here is derived from an EMBL/GenBank/DDBJ whole genome shotgun (WGS) entry which is preliminary data.</text>
</comment>
<evidence type="ECO:0000313" key="2">
    <source>
        <dbReference type="Proteomes" id="UP001482455"/>
    </source>
</evidence>
<evidence type="ECO:0000313" key="1">
    <source>
        <dbReference type="EMBL" id="KAL0510927.1"/>
    </source>
</evidence>
<sequence>MLSVSPTRFSVVRIFTPIIASSLKDLLCATAPLCALRLRRWKVVTTSRTAEPSSPAALCMRCCFRYFNSSAFLLRCVMNPEKEAQEKTLAKLQWLNERSKVDFRGNPPPFETKKTLRSVEQAKRAKARTLAGESDFLPFWHGTTPLALDATRSNYIQVDQGSKSYSRGSSRATYGAQAIDPSTGLTEVQLALSWSVPHPAVSQPHSYAEMSTDGAPSRVRCDALYLQSLSPQERATAYRTHMLEHPKCTPDSSRVHHSRWAASTQLSAPIVKLPLQRPQNSALQRRNSVRVVHLLHSS</sequence>
<proteinExistence type="predicted"/>
<reference evidence="1 2" key="1">
    <citation type="submission" date="2024-02" db="EMBL/GenBank/DDBJ databases">
        <title>FIRST GENOME SEQUENCES OF Leishmania (Viannia) shawi, Leishmania (Viannia) lindenbergi AND Leishmania (Viannia) utingensis.</title>
        <authorList>
            <person name="Resadore F."/>
            <person name="Custodio M.G.F."/>
            <person name="Boite M.C."/>
            <person name="Cupolillo E."/>
            <person name="Ferreira G.E.M."/>
        </authorList>
    </citation>
    <scope>NUCLEOTIDE SEQUENCE [LARGE SCALE GENOMIC DNA]</scope>
    <source>
        <strain evidence="1 2">ITUB/BR/1977/M4964</strain>
    </source>
</reference>
<protein>
    <submittedName>
        <fullName evidence="1">Uncharacterized protein</fullName>
    </submittedName>
</protein>
<dbReference type="EMBL" id="JBAMZL010000016">
    <property type="protein sequence ID" value="KAL0510927.1"/>
    <property type="molecule type" value="Genomic_DNA"/>
</dbReference>
<name>A0AAW3ATV6_9TRYP</name>
<keyword evidence="2" id="KW-1185">Reference proteome</keyword>
<gene>
    <name evidence="1" type="ORF">Q4I30_002408</name>
</gene>
<dbReference type="Proteomes" id="UP001482455">
    <property type="component" value="Unassembled WGS sequence"/>
</dbReference>
<organism evidence="1 2">
    <name type="scientific">Leishmania utingensis</name>
    <dbReference type="NCBI Taxonomy" id="653362"/>
    <lineage>
        <taxon>Eukaryota</taxon>
        <taxon>Discoba</taxon>
        <taxon>Euglenozoa</taxon>
        <taxon>Kinetoplastea</taxon>
        <taxon>Metakinetoplastina</taxon>
        <taxon>Trypanosomatida</taxon>
        <taxon>Trypanosomatidae</taxon>
        <taxon>Leishmaniinae</taxon>
        <taxon>Leishmania</taxon>
    </lineage>
</organism>